<sequence length="126" mass="14804">MDNEIISFDLVKIERGREKLCKCDPPHYEVDTVNRIVSCQDCGATVDAFDALLALARRYELLEDEQRKMISKAKLYGAMADAEFRRMRRNKTFRDMDENRRKGLYPICPKCAEVIDPVDIREWTRI</sequence>
<evidence type="ECO:0000313" key="1">
    <source>
        <dbReference type="EMBL" id="DAE32779.1"/>
    </source>
</evidence>
<reference evidence="1" key="1">
    <citation type="journal article" date="2021" name="Proc. Natl. Acad. Sci. U.S.A.">
        <title>A Catalog of Tens of Thousands of Viruses from Human Metagenomes Reveals Hidden Associations with Chronic Diseases.</title>
        <authorList>
            <person name="Tisza M.J."/>
            <person name="Buck C.B."/>
        </authorList>
    </citation>
    <scope>NUCLEOTIDE SEQUENCE</scope>
    <source>
        <strain evidence="1">CtFlR8</strain>
    </source>
</reference>
<organism evidence="1">
    <name type="scientific">virus sp. ctFlR8</name>
    <dbReference type="NCBI Taxonomy" id="2825811"/>
    <lineage>
        <taxon>Viruses</taxon>
    </lineage>
</organism>
<accession>A0A8S5RNM2</accession>
<proteinExistence type="predicted"/>
<dbReference type="EMBL" id="BK059128">
    <property type="protein sequence ID" value="DAE32779.1"/>
    <property type="molecule type" value="Genomic_DNA"/>
</dbReference>
<name>A0A8S5RNM2_9VIRU</name>
<protein>
    <submittedName>
        <fullName evidence="1">Uncharacterized protein</fullName>
    </submittedName>
</protein>